<dbReference type="PROSITE" id="PS51118">
    <property type="entry name" value="HTH_HXLR"/>
    <property type="match status" value="1"/>
</dbReference>
<dbReference type="STRING" id="1423959.SAMN05444407_103457"/>
<evidence type="ECO:0000313" key="5">
    <source>
        <dbReference type="EMBL" id="SHL36806.1"/>
    </source>
</evidence>
<sequence>MEIGSSPIFPVLFVNLNHQCCSVQVCNRLYEANKNVSMSIKESSTNNENKKTMESCCSEIYAVNLISGRWILSICYQLKQERLRFVELKNRIPNISERMLTLQLKKMEQENLVIKTVYAEVPPRVEYELSEIGKKLLPVLSQLEVWGKEHKASKKKE</sequence>
<evidence type="ECO:0000313" key="6">
    <source>
        <dbReference type="Proteomes" id="UP000184069"/>
    </source>
</evidence>
<dbReference type="Gene3D" id="1.10.10.10">
    <property type="entry name" value="Winged helix-like DNA-binding domain superfamily/Winged helix DNA-binding domain"/>
    <property type="match status" value="1"/>
</dbReference>
<feature type="domain" description="HTH hxlR-type" evidence="4">
    <location>
        <begin position="57"/>
        <end position="155"/>
    </location>
</feature>
<gene>
    <name evidence="5" type="ORF">SAMN05444407_103457</name>
</gene>
<evidence type="ECO:0000259" key="4">
    <source>
        <dbReference type="PROSITE" id="PS51118"/>
    </source>
</evidence>
<dbReference type="InterPro" id="IPR036388">
    <property type="entry name" value="WH-like_DNA-bd_sf"/>
</dbReference>
<dbReference type="GO" id="GO:0003677">
    <property type="term" value="F:DNA binding"/>
    <property type="evidence" value="ECO:0007669"/>
    <property type="project" value="UniProtKB-KW"/>
</dbReference>
<evidence type="ECO:0000256" key="3">
    <source>
        <dbReference type="ARBA" id="ARBA00023163"/>
    </source>
</evidence>
<dbReference type="EMBL" id="FRBM01000003">
    <property type="protein sequence ID" value="SHL36806.1"/>
    <property type="molecule type" value="Genomic_DNA"/>
</dbReference>
<dbReference type="PANTHER" id="PTHR33204">
    <property type="entry name" value="TRANSCRIPTIONAL REGULATOR, MARR FAMILY"/>
    <property type="match status" value="1"/>
</dbReference>
<proteinExistence type="predicted"/>
<dbReference type="AlphaFoldDB" id="A0A1M7A297"/>
<keyword evidence="3" id="KW-0804">Transcription</keyword>
<accession>A0A1M7A297</accession>
<dbReference type="PANTHER" id="PTHR33204:SF29">
    <property type="entry name" value="TRANSCRIPTIONAL REGULATOR"/>
    <property type="match status" value="1"/>
</dbReference>
<dbReference type="InterPro" id="IPR036390">
    <property type="entry name" value="WH_DNA-bd_sf"/>
</dbReference>
<dbReference type="InterPro" id="IPR002577">
    <property type="entry name" value="HTH_HxlR"/>
</dbReference>
<organism evidence="5 6">
    <name type="scientific">Chryseobacterium contaminans</name>
    <dbReference type="NCBI Taxonomy" id="1423959"/>
    <lineage>
        <taxon>Bacteria</taxon>
        <taxon>Pseudomonadati</taxon>
        <taxon>Bacteroidota</taxon>
        <taxon>Flavobacteriia</taxon>
        <taxon>Flavobacteriales</taxon>
        <taxon>Weeksellaceae</taxon>
        <taxon>Chryseobacterium group</taxon>
        <taxon>Chryseobacterium</taxon>
    </lineage>
</organism>
<evidence type="ECO:0000256" key="2">
    <source>
        <dbReference type="ARBA" id="ARBA00023125"/>
    </source>
</evidence>
<protein>
    <submittedName>
        <fullName evidence="5">Transcriptional regulator, HxlR family</fullName>
    </submittedName>
</protein>
<reference evidence="5 6" key="1">
    <citation type="submission" date="2016-11" db="EMBL/GenBank/DDBJ databases">
        <authorList>
            <person name="Jaros S."/>
            <person name="Januszkiewicz K."/>
            <person name="Wedrychowicz H."/>
        </authorList>
    </citation>
    <scope>NUCLEOTIDE SEQUENCE [LARGE SCALE GENOMIC DNA]</scope>
    <source>
        <strain evidence="5 6">DSM 27621</strain>
    </source>
</reference>
<keyword evidence="2" id="KW-0238">DNA-binding</keyword>
<name>A0A1M7A297_9FLAO</name>
<dbReference type="SUPFAM" id="SSF46785">
    <property type="entry name" value="Winged helix' DNA-binding domain"/>
    <property type="match status" value="1"/>
</dbReference>
<dbReference type="Proteomes" id="UP000184069">
    <property type="component" value="Unassembled WGS sequence"/>
</dbReference>
<dbReference type="Pfam" id="PF01638">
    <property type="entry name" value="HxlR"/>
    <property type="match status" value="1"/>
</dbReference>
<keyword evidence="1" id="KW-0805">Transcription regulation</keyword>
<evidence type="ECO:0000256" key="1">
    <source>
        <dbReference type="ARBA" id="ARBA00023015"/>
    </source>
</evidence>